<organism evidence="11 12">
    <name type="scientific">Vitrella brassicaformis (strain CCMP3155)</name>
    <dbReference type="NCBI Taxonomy" id="1169540"/>
    <lineage>
        <taxon>Eukaryota</taxon>
        <taxon>Sar</taxon>
        <taxon>Alveolata</taxon>
        <taxon>Colpodellida</taxon>
        <taxon>Vitrellaceae</taxon>
        <taxon>Vitrella</taxon>
    </lineage>
</organism>
<dbReference type="GO" id="GO:0000162">
    <property type="term" value="P:L-tryptophan biosynthetic process"/>
    <property type="evidence" value="ECO:0007669"/>
    <property type="project" value="UniProtKB-KW"/>
</dbReference>
<dbReference type="AlphaFoldDB" id="A0A0G4E8Z7"/>
<dbReference type="Proteomes" id="UP000041254">
    <property type="component" value="Unassembled WGS sequence"/>
</dbReference>
<dbReference type="InterPro" id="IPR005940">
    <property type="entry name" value="Anthranilate_Pribosyl_Tfrase"/>
</dbReference>
<evidence type="ECO:0000256" key="2">
    <source>
        <dbReference type="ARBA" id="ARBA00011948"/>
    </source>
</evidence>
<keyword evidence="12" id="KW-1185">Reference proteome</keyword>
<dbReference type="InterPro" id="IPR035902">
    <property type="entry name" value="Nuc_phospho_transferase"/>
</dbReference>
<dbReference type="EC" id="2.4.2.18" evidence="2"/>
<reference evidence="11 12" key="1">
    <citation type="submission" date="2014-11" db="EMBL/GenBank/DDBJ databases">
        <authorList>
            <person name="Zhu J."/>
            <person name="Qi W."/>
            <person name="Song R."/>
        </authorList>
    </citation>
    <scope>NUCLEOTIDE SEQUENCE [LARGE SCALE GENOMIC DNA]</scope>
</reference>
<gene>
    <name evidence="11" type="ORF">Vbra_10828</name>
</gene>
<keyword evidence="4" id="KW-0328">Glycosyltransferase</keyword>
<feature type="domain" description="Glycosyl transferase family 3 N-terminal" evidence="10">
    <location>
        <begin position="10"/>
        <end position="82"/>
    </location>
</feature>
<dbReference type="VEuPathDB" id="CryptoDB:Vbra_10828"/>
<proteinExistence type="inferred from homology"/>
<evidence type="ECO:0000313" key="12">
    <source>
        <dbReference type="Proteomes" id="UP000041254"/>
    </source>
</evidence>
<dbReference type="InterPro" id="IPR017459">
    <property type="entry name" value="Glycosyl_Trfase_fam3_N_dom"/>
</dbReference>
<keyword evidence="7" id="KW-0057">Aromatic amino acid biosynthesis</keyword>
<name>A0A0G4E8Z7_VITBC</name>
<dbReference type="SUPFAM" id="SSF47648">
    <property type="entry name" value="Nucleoside phosphorylase/phosphoribosyltransferase N-terminal domain"/>
    <property type="match status" value="1"/>
</dbReference>
<dbReference type="NCBIfam" id="TIGR01245">
    <property type="entry name" value="trpD"/>
    <property type="match status" value="1"/>
</dbReference>
<evidence type="ECO:0000313" key="11">
    <source>
        <dbReference type="EMBL" id="CEL91676.1"/>
    </source>
</evidence>
<dbReference type="InterPro" id="IPR036320">
    <property type="entry name" value="Glycosyl_Trfase_fam3_N_dom_sf"/>
</dbReference>
<accession>A0A0G4E8Z7</accession>
<comment type="similarity">
    <text evidence="8">Belongs to the anthranilate phosphoribosyltransferase family.</text>
</comment>
<evidence type="ECO:0000256" key="7">
    <source>
        <dbReference type="ARBA" id="ARBA00023141"/>
    </source>
</evidence>
<keyword evidence="6" id="KW-0822">Tryptophan biosynthesis</keyword>
<dbReference type="HAMAP" id="MF_00211">
    <property type="entry name" value="TrpD"/>
    <property type="match status" value="1"/>
</dbReference>
<dbReference type="OrthoDB" id="427800at2759"/>
<dbReference type="Pfam" id="PF00591">
    <property type="entry name" value="Glycos_transf_3"/>
    <property type="match status" value="1"/>
</dbReference>
<dbReference type="Gene3D" id="3.40.1030.10">
    <property type="entry name" value="Nucleoside phosphorylase/phosphoribosyltransferase catalytic domain"/>
    <property type="match status" value="1"/>
</dbReference>
<dbReference type="Pfam" id="PF02885">
    <property type="entry name" value="Glycos_trans_3N"/>
    <property type="match status" value="1"/>
</dbReference>
<dbReference type="InParanoid" id="A0A0G4E8Z7"/>
<evidence type="ECO:0000256" key="3">
    <source>
        <dbReference type="ARBA" id="ARBA00022605"/>
    </source>
</evidence>
<evidence type="ECO:0000256" key="6">
    <source>
        <dbReference type="ARBA" id="ARBA00022822"/>
    </source>
</evidence>
<dbReference type="SUPFAM" id="SSF52418">
    <property type="entry name" value="Nucleoside phosphorylase/phosphoribosyltransferase catalytic domain"/>
    <property type="match status" value="1"/>
</dbReference>
<dbReference type="FunFam" id="3.40.1030.10:FF:000002">
    <property type="entry name" value="Anthranilate phosphoribosyltransferase"/>
    <property type="match status" value="1"/>
</dbReference>
<dbReference type="GO" id="GO:0004048">
    <property type="term" value="F:anthranilate phosphoribosyltransferase activity"/>
    <property type="evidence" value="ECO:0007669"/>
    <property type="project" value="UniProtKB-EC"/>
</dbReference>
<dbReference type="PANTHER" id="PTHR43285:SF2">
    <property type="entry name" value="ANTHRANILATE PHOSPHORIBOSYLTRANSFERASE"/>
    <property type="match status" value="1"/>
</dbReference>
<evidence type="ECO:0000259" key="9">
    <source>
        <dbReference type="Pfam" id="PF00591"/>
    </source>
</evidence>
<dbReference type="PANTHER" id="PTHR43285">
    <property type="entry name" value="ANTHRANILATE PHOSPHORIBOSYLTRANSFERASE"/>
    <property type="match status" value="1"/>
</dbReference>
<evidence type="ECO:0000256" key="8">
    <source>
        <dbReference type="ARBA" id="ARBA00061500"/>
    </source>
</evidence>
<dbReference type="InterPro" id="IPR000312">
    <property type="entry name" value="Glycosyl_Trfase_fam3"/>
</dbReference>
<dbReference type="STRING" id="1169540.A0A0G4E8Z7"/>
<dbReference type="EMBL" id="CDMY01000013">
    <property type="protein sequence ID" value="CEL91676.1"/>
    <property type="molecule type" value="Genomic_DNA"/>
</dbReference>
<protein>
    <recommendedName>
        <fullName evidence="2">anthranilate phosphoribosyltransferase</fullName>
        <ecNumber evidence="2">2.4.2.18</ecNumber>
    </recommendedName>
</protein>
<sequence length="354" mass="37898">MQNGVVKLKNLVEKLIAREDLGESETAFAIDELLTFDVSTVSTDPDMQALAFQIPAFLTLLRSKGETAEEVWGIVKGLRSKGVTIRCQRRVLDIVGTGGDGMHTVNISTGASILAAACGVPMAKHGNRSVSSMCGSADVLEEFGVNLDLSAEGVKRCIDELGMGFCFAQKFHPAMRKVREIRKGLGVPTVFNLIGPLLNPALSEHHLIGVYDPAFLDLFAGVLVKAGAKHSMVFHGQALDELSPLGPAQVAEVLDDGTIKHWTLDPKDYDISYCKLEDLKGGPPSENASLLMQTFEGKKGPIADTLALNAGVALWCYGSAPSIKEGVEAAREALQAKKAKDLLAKWVALSKQLT</sequence>
<evidence type="ECO:0000256" key="4">
    <source>
        <dbReference type="ARBA" id="ARBA00022676"/>
    </source>
</evidence>
<evidence type="ECO:0000256" key="5">
    <source>
        <dbReference type="ARBA" id="ARBA00022679"/>
    </source>
</evidence>
<keyword evidence="5" id="KW-0808">Transferase</keyword>
<evidence type="ECO:0000256" key="1">
    <source>
        <dbReference type="ARBA" id="ARBA00004907"/>
    </source>
</evidence>
<feature type="domain" description="Glycosyl transferase family 3" evidence="9">
    <location>
        <begin position="90"/>
        <end position="339"/>
    </location>
</feature>
<keyword evidence="3" id="KW-0028">Amino-acid biosynthesis</keyword>
<evidence type="ECO:0000259" key="10">
    <source>
        <dbReference type="Pfam" id="PF02885"/>
    </source>
</evidence>
<dbReference type="GO" id="GO:0005829">
    <property type="term" value="C:cytosol"/>
    <property type="evidence" value="ECO:0007669"/>
    <property type="project" value="TreeGrafter"/>
</dbReference>
<comment type="pathway">
    <text evidence="1">Amino-acid biosynthesis; L-tryptophan biosynthesis; L-tryptophan from chorismate: step 2/5.</text>
</comment>
<dbReference type="Gene3D" id="1.20.970.10">
    <property type="entry name" value="Transferase, Pyrimidine Nucleoside Phosphorylase, Chain C"/>
    <property type="match status" value="1"/>
</dbReference>
<dbReference type="OMA" id="GPMTNPA"/>